<dbReference type="InterPro" id="IPR036942">
    <property type="entry name" value="Beta-barrel_TonB_sf"/>
</dbReference>
<dbReference type="NCBIfam" id="TIGR04056">
    <property type="entry name" value="OMP_RagA_SusC"/>
    <property type="match status" value="1"/>
</dbReference>
<dbReference type="FunFam" id="2.170.130.10:FF:000008">
    <property type="entry name" value="SusC/RagA family TonB-linked outer membrane protein"/>
    <property type="match status" value="1"/>
</dbReference>
<dbReference type="GO" id="GO:0009279">
    <property type="term" value="C:cell outer membrane"/>
    <property type="evidence" value="ECO:0007669"/>
    <property type="project" value="UniProtKB-SubCell"/>
</dbReference>
<dbReference type="SUPFAM" id="SSF56935">
    <property type="entry name" value="Porins"/>
    <property type="match status" value="1"/>
</dbReference>
<evidence type="ECO:0000313" key="10">
    <source>
        <dbReference type="EMBL" id="MCU7547985.1"/>
    </source>
</evidence>
<dbReference type="Gene3D" id="2.40.170.20">
    <property type="entry name" value="TonB-dependent receptor, beta-barrel domain"/>
    <property type="match status" value="1"/>
</dbReference>
<evidence type="ECO:0000256" key="4">
    <source>
        <dbReference type="ARBA" id="ARBA00022692"/>
    </source>
</evidence>
<accession>A0A9X3B6G1</accession>
<keyword evidence="2 7" id="KW-0813">Transport</keyword>
<evidence type="ECO:0000256" key="2">
    <source>
        <dbReference type="ARBA" id="ARBA00022448"/>
    </source>
</evidence>
<keyword evidence="8" id="KW-0732">Signal</keyword>
<feature type="chain" id="PRO_5040978233" evidence="8">
    <location>
        <begin position="21"/>
        <end position="1076"/>
    </location>
</feature>
<dbReference type="EMBL" id="JAOTIF010000001">
    <property type="protein sequence ID" value="MCU7547985.1"/>
    <property type="molecule type" value="Genomic_DNA"/>
</dbReference>
<dbReference type="InterPro" id="IPR023996">
    <property type="entry name" value="TonB-dep_OMP_SusC/RagA"/>
</dbReference>
<evidence type="ECO:0000256" key="7">
    <source>
        <dbReference type="PROSITE-ProRule" id="PRU01360"/>
    </source>
</evidence>
<evidence type="ECO:0000256" key="6">
    <source>
        <dbReference type="ARBA" id="ARBA00023237"/>
    </source>
</evidence>
<keyword evidence="11" id="KW-1185">Reference proteome</keyword>
<name>A0A9X3B6G1_9BACT</name>
<proteinExistence type="inferred from homology"/>
<feature type="domain" description="TonB-dependent receptor plug" evidence="9">
    <location>
        <begin position="115"/>
        <end position="220"/>
    </location>
</feature>
<keyword evidence="5 7" id="KW-0472">Membrane</keyword>
<dbReference type="Gene3D" id="2.170.130.10">
    <property type="entry name" value="TonB-dependent receptor, plug domain"/>
    <property type="match status" value="1"/>
</dbReference>
<evidence type="ECO:0000313" key="11">
    <source>
        <dbReference type="Proteomes" id="UP001155483"/>
    </source>
</evidence>
<keyword evidence="10" id="KW-0675">Receptor</keyword>
<dbReference type="InterPro" id="IPR039426">
    <property type="entry name" value="TonB-dep_rcpt-like"/>
</dbReference>
<dbReference type="RefSeq" id="WP_279295429.1">
    <property type="nucleotide sequence ID" value="NZ_JAOTIF010000001.1"/>
</dbReference>
<gene>
    <name evidence="10" type="ORF">OCK74_02615</name>
</gene>
<dbReference type="Gene3D" id="2.60.40.1120">
    <property type="entry name" value="Carboxypeptidase-like, regulatory domain"/>
    <property type="match status" value="1"/>
</dbReference>
<evidence type="ECO:0000259" key="9">
    <source>
        <dbReference type="Pfam" id="PF07715"/>
    </source>
</evidence>
<dbReference type="SUPFAM" id="SSF49464">
    <property type="entry name" value="Carboxypeptidase regulatory domain-like"/>
    <property type="match status" value="1"/>
</dbReference>
<comment type="caution">
    <text evidence="10">The sequence shown here is derived from an EMBL/GenBank/DDBJ whole genome shotgun (WGS) entry which is preliminary data.</text>
</comment>
<dbReference type="Pfam" id="PF13715">
    <property type="entry name" value="CarbopepD_reg_2"/>
    <property type="match status" value="1"/>
</dbReference>
<keyword evidence="4 7" id="KW-0812">Transmembrane</keyword>
<reference evidence="10" key="1">
    <citation type="submission" date="2022-09" db="EMBL/GenBank/DDBJ databases">
        <authorList>
            <person name="Yuan C."/>
            <person name="Ke Z."/>
        </authorList>
    </citation>
    <scope>NUCLEOTIDE SEQUENCE</scope>
    <source>
        <strain evidence="10">LB-8</strain>
    </source>
</reference>
<dbReference type="AlphaFoldDB" id="A0A9X3B6G1"/>
<evidence type="ECO:0000256" key="8">
    <source>
        <dbReference type="SAM" id="SignalP"/>
    </source>
</evidence>
<dbReference type="InterPro" id="IPR023997">
    <property type="entry name" value="TonB-dep_OMP_SusC/RagA_CS"/>
</dbReference>
<dbReference type="PROSITE" id="PS52016">
    <property type="entry name" value="TONB_DEPENDENT_REC_3"/>
    <property type="match status" value="1"/>
</dbReference>
<keyword evidence="3 7" id="KW-1134">Transmembrane beta strand</keyword>
<dbReference type="Pfam" id="PF07715">
    <property type="entry name" value="Plug"/>
    <property type="match status" value="1"/>
</dbReference>
<protein>
    <submittedName>
        <fullName evidence="10">TonB-dependent receptor</fullName>
    </submittedName>
</protein>
<dbReference type="InterPro" id="IPR008969">
    <property type="entry name" value="CarboxyPept-like_regulatory"/>
</dbReference>
<evidence type="ECO:0000256" key="3">
    <source>
        <dbReference type="ARBA" id="ARBA00022452"/>
    </source>
</evidence>
<keyword evidence="6 7" id="KW-0998">Cell outer membrane</keyword>
<sequence length="1076" mass="117827">MKMKISYLLLLLFAFVTTWAQNVTVSGDVMKQNGEALAGATVKVKGTTTATTTDEKGHYSIKVPDLNVTLVFSYVGNATQEVAVNGKANVTVVLKEQASSMDEVVVIGYGTTKRKNLTGTVSSMNAAQLEKVPVSSAAEAITGRMPGVSVTTTDGAPGAEIVIRVRGGGSVTQDNSPLYIVDGFQVSSMNDISPNDIASIDILKDAATAAIYGAKGANGVVIITTKSAKGGKTSISYNGFTQLRTLPKKLDVLSPYEFTLAQYEYAKVRSQSDLDNFTKYFGVYEDLELYKSQKGTDWQDKLFGKPVVSQQHNLSVTGGTDKTKLSFSLANNKDQGLMPGSAYQRTYLNFKLNHAVSDALKLDLGARFSNTVVDGAGTSGSSSVRIGDGITTRPVNGLADAIKMDEIAAGSGDDEYEQFLKSIINPIDLAAQDYRRRNDKVLNMNAAASWSIIKNLSYRSEFGYDLSFGQNKRYYGPLTGESKNVGGNLPLGEITNSNGTKYRWANTLTYLFNLGSDHDFNVMVGQEVLGGEGFSEFNRAKYFAVNLTPEVLFANMALGTQDRHSTSVYEGENMFSVFGRINYTYKDKYLLTLTNRGDASSKFAPGNRLGLFPAAALAWRASKENFLQDVEFINDLKFRVSYGTAGNNRIPNNAWRQIWTPSDNRTYGWGDISNTYWTPASSTLPNPNIKWETTITRNTGADFSLFKNRISGSLDLYWNTTKDLLVQQTIPDYTGYSSQLTNIGQTSNRGIELALNGILVNKKDLQITASFNAGMNRSRIDQLDGVNQKWYQSGWAGTDLKSSDDYMLEVGKSVGLIYGFVTDGMYTSDDFTSYNAATKTYVLNDKVANVGSLMGGLSVRPGLLKLKDLNGDGLITADKDRTVIGNALPKAQGGFNLSGTYKGFDAGLFFNWVYGNDIYNTGKISFNMLYRTTYGNMLNTMNYNDRYKYIDANGNLVTDLAELAELNKNAKIWTPFSMGTASPVVHSWAIEDGSFIRLNNVTFGYSLPKSVISKVRLSKLRAYATVYNALLFTKYSGFDPEVSATRSSSYSQLTPGVDYSAYPKSRTYTFGLNVTF</sequence>
<reference evidence="10" key="2">
    <citation type="submission" date="2023-04" db="EMBL/GenBank/DDBJ databases">
        <title>Paracnuella aquatica gen. nov., sp. nov., a member of the family Chitinophagaceae isolated from a hot spring.</title>
        <authorList>
            <person name="Wang C."/>
        </authorList>
    </citation>
    <scope>NUCLEOTIDE SEQUENCE</scope>
    <source>
        <strain evidence="10">LB-8</strain>
    </source>
</reference>
<evidence type="ECO:0000256" key="1">
    <source>
        <dbReference type="ARBA" id="ARBA00004571"/>
    </source>
</evidence>
<dbReference type="InterPro" id="IPR037066">
    <property type="entry name" value="Plug_dom_sf"/>
</dbReference>
<comment type="subcellular location">
    <subcellularLocation>
        <location evidence="1 7">Cell outer membrane</location>
        <topology evidence="1 7">Multi-pass membrane protein</topology>
    </subcellularLocation>
</comment>
<organism evidence="10 11">
    <name type="scientific">Paraflavisolibacter caeni</name>
    <dbReference type="NCBI Taxonomy" id="2982496"/>
    <lineage>
        <taxon>Bacteria</taxon>
        <taxon>Pseudomonadati</taxon>
        <taxon>Bacteroidota</taxon>
        <taxon>Chitinophagia</taxon>
        <taxon>Chitinophagales</taxon>
        <taxon>Chitinophagaceae</taxon>
        <taxon>Paraflavisolibacter</taxon>
    </lineage>
</organism>
<feature type="signal peptide" evidence="8">
    <location>
        <begin position="1"/>
        <end position="20"/>
    </location>
</feature>
<dbReference type="NCBIfam" id="TIGR04057">
    <property type="entry name" value="SusC_RagA_signa"/>
    <property type="match status" value="1"/>
</dbReference>
<dbReference type="InterPro" id="IPR012910">
    <property type="entry name" value="Plug_dom"/>
</dbReference>
<evidence type="ECO:0000256" key="5">
    <source>
        <dbReference type="ARBA" id="ARBA00023136"/>
    </source>
</evidence>
<dbReference type="Proteomes" id="UP001155483">
    <property type="component" value="Unassembled WGS sequence"/>
</dbReference>
<comment type="similarity">
    <text evidence="7">Belongs to the TonB-dependent receptor family.</text>
</comment>